<evidence type="ECO:0000313" key="1">
    <source>
        <dbReference type="EMBL" id="QHU08335.1"/>
    </source>
</evidence>
<dbReference type="AlphaFoldDB" id="A0A6C0JRE2"/>
<dbReference type="Gene3D" id="3.80.10.10">
    <property type="entry name" value="Ribonuclease Inhibitor"/>
    <property type="match status" value="1"/>
</dbReference>
<dbReference type="SUPFAM" id="SSF52047">
    <property type="entry name" value="RNI-like"/>
    <property type="match status" value="1"/>
</dbReference>
<organism evidence="1">
    <name type="scientific">viral metagenome</name>
    <dbReference type="NCBI Taxonomy" id="1070528"/>
    <lineage>
        <taxon>unclassified sequences</taxon>
        <taxon>metagenomes</taxon>
        <taxon>organismal metagenomes</taxon>
    </lineage>
</organism>
<accession>A0A6C0JRE2</accession>
<evidence type="ECO:0008006" key="2">
    <source>
        <dbReference type="Google" id="ProtNLM"/>
    </source>
</evidence>
<reference evidence="1" key="1">
    <citation type="journal article" date="2020" name="Nature">
        <title>Giant virus diversity and host interactions through global metagenomics.</title>
        <authorList>
            <person name="Schulz F."/>
            <person name="Roux S."/>
            <person name="Paez-Espino D."/>
            <person name="Jungbluth S."/>
            <person name="Walsh D.A."/>
            <person name="Denef V.J."/>
            <person name="McMahon K.D."/>
            <person name="Konstantinidis K.T."/>
            <person name="Eloe-Fadrosh E.A."/>
            <person name="Kyrpides N.C."/>
            <person name="Woyke T."/>
        </authorList>
    </citation>
    <scope>NUCLEOTIDE SEQUENCE</scope>
    <source>
        <strain evidence="1">GVMAG-S-1062768-28</strain>
    </source>
</reference>
<dbReference type="InterPro" id="IPR032675">
    <property type="entry name" value="LRR_dom_sf"/>
</dbReference>
<dbReference type="EMBL" id="MN740696">
    <property type="protein sequence ID" value="QHU08335.1"/>
    <property type="molecule type" value="Genomic_DNA"/>
</dbReference>
<proteinExistence type="predicted"/>
<name>A0A6C0JRE2_9ZZZZ</name>
<sequence length="285" mass="32607">MTYSWDGEDYMYVAKDTEITLPKEWPENLKIINIDHCKILNKGGLGISFYLPKLPSGLKTFIFSDSGLNDFFLTFPDGLEMLDISDNPGLELSFDFPNSLKYLYVQNNNWDIKKLLPLPPNLIDLKWRGNDFDDIKTMPIFPYTLKCIDYIPTIGHQSTFMRYNIDDIKVAAYNKIAEINDIATIDSIDDISEEDYNKIIAFDTRKEISRATDIGFLLISNGIPPLVAAEIASWDRNRIADTPTISAFDVAQINGLMENLQQTMNYVKRKPTLHKLQSKAQQSKK</sequence>
<protein>
    <recommendedName>
        <fullName evidence="2">Leucine-rich repeat domain-containing protein</fullName>
    </recommendedName>
</protein>